<dbReference type="InterPro" id="IPR000734">
    <property type="entry name" value="TAG_lipase"/>
</dbReference>
<feature type="transmembrane region" description="Helical" evidence="5">
    <location>
        <begin position="16"/>
        <end position="34"/>
    </location>
</feature>
<evidence type="ECO:0000256" key="1">
    <source>
        <dbReference type="ARBA" id="ARBA00004613"/>
    </source>
</evidence>
<comment type="similarity">
    <text evidence="2 4">Belongs to the AB hydrolase superfamily. Lipase family.</text>
</comment>
<dbReference type="EMBL" id="JXJN01002478">
    <property type="status" value="NOT_ANNOTATED_CDS"/>
    <property type="molecule type" value="Genomic_DNA"/>
</dbReference>
<keyword evidence="5" id="KW-0472">Membrane</keyword>
<dbReference type="InterPro" id="IPR013818">
    <property type="entry name" value="Lipase"/>
</dbReference>
<dbReference type="InterPro" id="IPR029058">
    <property type="entry name" value="AB_hydrolase_fold"/>
</dbReference>
<dbReference type="Gene3D" id="3.40.50.1820">
    <property type="entry name" value="alpha/beta hydrolase"/>
    <property type="match status" value="1"/>
</dbReference>
<evidence type="ECO:0000313" key="7">
    <source>
        <dbReference type="EnsemblMetazoa" id="GPPI006052-PA"/>
    </source>
</evidence>
<dbReference type="GO" id="GO:0016298">
    <property type="term" value="F:lipase activity"/>
    <property type="evidence" value="ECO:0007669"/>
    <property type="project" value="InterPro"/>
</dbReference>
<comment type="subcellular location">
    <subcellularLocation>
        <location evidence="1">Secreted</location>
    </subcellularLocation>
</comment>
<dbReference type="AlphaFoldDB" id="A0A1B0ARM6"/>
<evidence type="ECO:0000256" key="4">
    <source>
        <dbReference type="RuleBase" id="RU004262"/>
    </source>
</evidence>
<keyword evidence="5" id="KW-1133">Transmembrane helix</keyword>
<reference evidence="8" key="1">
    <citation type="submission" date="2015-01" db="EMBL/GenBank/DDBJ databases">
        <authorList>
            <person name="Aksoy S."/>
            <person name="Warren W."/>
            <person name="Wilson R.K."/>
        </authorList>
    </citation>
    <scope>NUCLEOTIDE SEQUENCE [LARGE SCALE GENOMIC DNA]</scope>
    <source>
        <strain evidence="8">IAEA</strain>
    </source>
</reference>
<keyword evidence="3" id="KW-0964">Secreted</keyword>
<proteinExistence type="inferred from homology"/>
<dbReference type="GO" id="GO:0017171">
    <property type="term" value="F:serine hydrolase activity"/>
    <property type="evidence" value="ECO:0007669"/>
    <property type="project" value="TreeGrafter"/>
</dbReference>
<protein>
    <recommendedName>
        <fullName evidence="6">Lipase domain-containing protein</fullName>
    </recommendedName>
</protein>
<evidence type="ECO:0000259" key="6">
    <source>
        <dbReference type="Pfam" id="PF00151"/>
    </source>
</evidence>
<dbReference type="PANTHER" id="PTHR11610">
    <property type="entry name" value="LIPASE"/>
    <property type="match status" value="1"/>
</dbReference>
<dbReference type="Pfam" id="PF00151">
    <property type="entry name" value="Lipase"/>
    <property type="match status" value="1"/>
</dbReference>
<evidence type="ECO:0000256" key="5">
    <source>
        <dbReference type="SAM" id="Phobius"/>
    </source>
</evidence>
<sequence length="388" mass="44853">MQRSIMGNQRRSTHLFLKYIFYGFPLLLCGSSYIEPIVCELKFGNVTDTGLNSNRTSISSTSNSKLTLDVLSSAKFMQFSKSIKKLPLIKWENPNKRSIENTIQFIYYKNGKMLFKSSSAEEHKSVDITKCSNEKISMIFHGWMESCNTNWVIKLRERDIGLTYHRGGCIICIDYGYWAEETYLKLWRNFDIITEVLYKEILSLIHKGLNPRQSFLFGFSYGGHIVSTIGRRLPPKYKFKKIDICDMAGPGFDFFTDHNHKDAADNVQCYYSSIGKGTRFYDCHQNIRLGQCGYSQLATLTQSLYSSHGLCVQIYINAFDHPFYALQNPPRWCATVNPAQNLPKYFTIGYKESGYRHIRGDIFVPTGLKYPYNLSKKQLARFQALHDY</sequence>
<dbReference type="VEuPathDB" id="VectorBase:GPPI006052"/>
<reference evidence="7" key="2">
    <citation type="submission" date="2020-05" db="UniProtKB">
        <authorList>
            <consortium name="EnsemblMetazoa"/>
        </authorList>
    </citation>
    <scope>IDENTIFICATION</scope>
    <source>
        <strain evidence="7">IAEA</strain>
    </source>
</reference>
<dbReference type="Proteomes" id="UP000092460">
    <property type="component" value="Unassembled WGS sequence"/>
</dbReference>
<keyword evidence="5" id="KW-0812">Transmembrane</keyword>
<dbReference type="STRING" id="67801.A0A1B0ARM6"/>
<keyword evidence="8" id="KW-1185">Reference proteome</keyword>
<feature type="domain" description="Lipase" evidence="6">
    <location>
        <begin position="95"/>
        <end position="254"/>
    </location>
</feature>
<dbReference type="EnsemblMetazoa" id="GPPI006052-RA">
    <property type="protein sequence ID" value="GPPI006052-PA"/>
    <property type="gene ID" value="GPPI006052"/>
</dbReference>
<dbReference type="GO" id="GO:0005615">
    <property type="term" value="C:extracellular space"/>
    <property type="evidence" value="ECO:0007669"/>
    <property type="project" value="TreeGrafter"/>
</dbReference>
<dbReference type="GO" id="GO:0016042">
    <property type="term" value="P:lipid catabolic process"/>
    <property type="evidence" value="ECO:0007669"/>
    <property type="project" value="TreeGrafter"/>
</dbReference>
<evidence type="ECO:0000256" key="3">
    <source>
        <dbReference type="ARBA" id="ARBA00022525"/>
    </source>
</evidence>
<evidence type="ECO:0000313" key="8">
    <source>
        <dbReference type="Proteomes" id="UP000092460"/>
    </source>
</evidence>
<dbReference type="PANTHER" id="PTHR11610:SF104">
    <property type="entry name" value="AGAP010328-PA"/>
    <property type="match status" value="1"/>
</dbReference>
<evidence type="ECO:0000256" key="2">
    <source>
        <dbReference type="ARBA" id="ARBA00010701"/>
    </source>
</evidence>
<organism evidence="7 8">
    <name type="scientific">Glossina palpalis gambiensis</name>
    <dbReference type="NCBI Taxonomy" id="67801"/>
    <lineage>
        <taxon>Eukaryota</taxon>
        <taxon>Metazoa</taxon>
        <taxon>Ecdysozoa</taxon>
        <taxon>Arthropoda</taxon>
        <taxon>Hexapoda</taxon>
        <taxon>Insecta</taxon>
        <taxon>Pterygota</taxon>
        <taxon>Neoptera</taxon>
        <taxon>Endopterygota</taxon>
        <taxon>Diptera</taxon>
        <taxon>Brachycera</taxon>
        <taxon>Muscomorpha</taxon>
        <taxon>Hippoboscoidea</taxon>
        <taxon>Glossinidae</taxon>
        <taxon>Glossina</taxon>
    </lineage>
</organism>
<accession>A0A1B0ARM6</accession>
<dbReference type="SUPFAM" id="SSF53474">
    <property type="entry name" value="alpha/beta-Hydrolases"/>
    <property type="match status" value="1"/>
</dbReference>
<dbReference type="EMBL" id="JXJN01002479">
    <property type="status" value="NOT_ANNOTATED_CDS"/>
    <property type="molecule type" value="Genomic_DNA"/>
</dbReference>
<name>A0A1B0ARM6_9MUSC</name>